<reference evidence="2 3" key="1">
    <citation type="submission" date="2024-02" db="EMBL/GenBank/DDBJ databases">
        <title>A draft genome for the cacao thread blight pathogen Marasmius crinis-equi.</title>
        <authorList>
            <person name="Cohen S.P."/>
            <person name="Baruah I.K."/>
            <person name="Amoako-Attah I."/>
            <person name="Bukari Y."/>
            <person name="Meinhardt L.W."/>
            <person name="Bailey B.A."/>
        </authorList>
    </citation>
    <scope>NUCLEOTIDE SEQUENCE [LARGE SCALE GENOMIC DNA]</scope>
    <source>
        <strain evidence="2 3">GH-76</strain>
    </source>
</reference>
<gene>
    <name evidence="2" type="ORF">V5O48_011495</name>
</gene>
<name>A0ABR3F5Q1_9AGAR</name>
<dbReference type="Gene3D" id="3.20.20.140">
    <property type="entry name" value="Metal-dependent hydrolases"/>
    <property type="match status" value="1"/>
</dbReference>
<proteinExistence type="predicted"/>
<evidence type="ECO:0000313" key="3">
    <source>
        <dbReference type="Proteomes" id="UP001465976"/>
    </source>
</evidence>
<keyword evidence="3" id="KW-1185">Reference proteome</keyword>
<dbReference type="CDD" id="cd01300">
    <property type="entry name" value="YtcJ_like"/>
    <property type="match status" value="1"/>
</dbReference>
<dbReference type="Pfam" id="PF07969">
    <property type="entry name" value="Amidohydro_3"/>
    <property type="match status" value="1"/>
</dbReference>
<dbReference type="EMBL" id="JBAHYK010000929">
    <property type="protein sequence ID" value="KAL0570468.1"/>
    <property type="molecule type" value="Genomic_DNA"/>
</dbReference>
<dbReference type="InterPro" id="IPR032466">
    <property type="entry name" value="Metal_Hydrolase"/>
</dbReference>
<dbReference type="SUPFAM" id="SSF51556">
    <property type="entry name" value="Metallo-dependent hydrolases"/>
    <property type="match status" value="1"/>
</dbReference>
<accession>A0ABR3F5Q1</accession>
<dbReference type="InterPro" id="IPR011059">
    <property type="entry name" value="Metal-dep_hydrolase_composite"/>
</dbReference>
<evidence type="ECO:0000313" key="2">
    <source>
        <dbReference type="EMBL" id="KAL0570468.1"/>
    </source>
</evidence>
<sequence length="596" mass="66129">MPSEKKPQPPSPKPKPRISPKLGLTFVSLSILLFSAFRHWHREEEYIICSKSNNIYTVDASGSKPRVECIGVRGEEILEVGGLADVTSKFESTSSGWSWIDNLGLPSLVTSIIHTHLKPKITPKYIDPAYILVPGLSDAHAHIIENGFKSQLSLDTASSIDEIVSLVKAYILARPGLSEDEWIEGMGWNQERWTGEEARFPTAADLSASRDPILKNRLIALRRVDGHATWVSPRVLEITPTTKDDEVEGGVIVRDDEGKATGVFLDNAINLIPLPTWSDAKLEEYFDITMAQALQYGLTSVHDADTLPHMREFFVKQAEAGKIPIRLYIMLNGHSEAPKNGQLTNYGKHGRLTMRAIKLYTDGALGSWGAALLEPYTDNPSTRGIMRNTKEEMKELVRRYWEEGWQVNIHCIGDRANHVVLDVWEGILHNNTHNDDTRLSNTRPRIEHAQIMTQGDLARAGDLGDRIKGAYAYKTQLHNSPQHVLPLGSDFPVEGVNPLLGFYAAVSRLSPDGSSPHGDGGWYPSERLTRAEALKGMTLDAAYASFTENTHGSLEAGKKAEFVVLDRDIMTVPFREILETKVRATVVDGKVVYGGI</sequence>
<feature type="domain" description="Amidohydrolase 3" evidence="1">
    <location>
        <begin position="132"/>
        <end position="593"/>
    </location>
</feature>
<comment type="caution">
    <text evidence="2">The sequence shown here is derived from an EMBL/GenBank/DDBJ whole genome shotgun (WGS) entry which is preliminary data.</text>
</comment>
<protein>
    <recommendedName>
        <fullName evidence="1">Amidohydrolase 3 domain-containing protein</fullName>
    </recommendedName>
</protein>
<organism evidence="2 3">
    <name type="scientific">Marasmius crinis-equi</name>
    <dbReference type="NCBI Taxonomy" id="585013"/>
    <lineage>
        <taxon>Eukaryota</taxon>
        <taxon>Fungi</taxon>
        <taxon>Dikarya</taxon>
        <taxon>Basidiomycota</taxon>
        <taxon>Agaricomycotina</taxon>
        <taxon>Agaricomycetes</taxon>
        <taxon>Agaricomycetidae</taxon>
        <taxon>Agaricales</taxon>
        <taxon>Marasmiineae</taxon>
        <taxon>Marasmiaceae</taxon>
        <taxon>Marasmius</taxon>
    </lineage>
</organism>
<dbReference type="PANTHER" id="PTHR22642:SF2">
    <property type="entry name" value="PROTEIN LONG AFTER FAR-RED 3"/>
    <property type="match status" value="1"/>
</dbReference>
<dbReference type="Gene3D" id="3.10.310.70">
    <property type="match status" value="1"/>
</dbReference>
<dbReference type="Proteomes" id="UP001465976">
    <property type="component" value="Unassembled WGS sequence"/>
</dbReference>
<dbReference type="InterPro" id="IPR013108">
    <property type="entry name" value="Amidohydro_3"/>
</dbReference>
<evidence type="ECO:0000259" key="1">
    <source>
        <dbReference type="Pfam" id="PF07969"/>
    </source>
</evidence>
<dbReference type="InterPro" id="IPR033932">
    <property type="entry name" value="YtcJ-like"/>
</dbReference>
<dbReference type="PANTHER" id="PTHR22642">
    <property type="entry name" value="IMIDAZOLONEPROPIONASE"/>
    <property type="match status" value="1"/>
</dbReference>
<dbReference type="SUPFAM" id="SSF51338">
    <property type="entry name" value="Composite domain of metallo-dependent hydrolases"/>
    <property type="match status" value="1"/>
</dbReference>